<dbReference type="GeneID" id="92743222"/>
<dbReference type="RefSeq" id="WP_039197597.1">
    <property type="nucleotide sequence ID" value="NZ_LR134310.1"/>
</dbReference>
<protein>
    <recommendedName>
        <fullName evidence="3">Immunity protein 8</fullName>
    </recommendedName>
</protein>
<accession>A0AAX3FKI2</accession>
<evidence type="ECO:0000313" key="2">
    <source>
        <dbReference type="Proteomes" id="UP000268529"/>
    </source>
</evidence>
<name>A0AAX3FKI2_ACTEU</name>
<proteinExistence type="predicted"/>
<sequence>MVIADLKSINYCGVSSKNEAQELMLDPTGYNLKISLTIGEKGKEGGDYFAVEVFNTQLVKSAQIVLASKSFIVCDDIDDIDDIEREIKYKVNSISGKDWEDVLNKLRYYFDWEYENLKFVS</sequence>
<gene>
    <name evidence="1" type="ORF">NCTC8529_00603</name>
</gene>
<dbReference type="InterPro" id="IPR028964">
    <property type="entry name" value="Imm8"/>
</dbReference>
<dbReference type="EMBL" id="LR134310">
    <property type="protein sequence ID" value="VEE90054.1"/>
    <property type="molecule type" value="Genomic_DNA"/>
</dbReference>
<dbReference type="Pfam" id="PF15586">
    <property type="entry name" value="Imm8"/>
    <property type="match status" value="1"/>
</dbReference>
<evidence type="ECO:0000313" key="1">
    <source>
        <dbReference type="EMBL" id="VEE90054.1"/>
    </source>
</evidence>
<reference evidence="1 2" key="1">
    <citation type="submission" date="2018-12" db="EMBL/GenBank/DDBJ databases">
        <authorList>
            <consortium name="Pathogen Informatics"/>
        </authorList>
    </citation>
    <scope>NUCLEOTIDE SEQUENCE [LARGE SCALE GENOMIC DNA]</scope>
    <source>
        <strain evidence="1 2">NCTC8529</strain>
    </source>
</reference>
<evidence type="ECO:0008006" key="3">
    <source>
        <dbReference type="Google" id="ProtNLM"/>
    </source>
</evidence>
<dbReference type="AlphaFoldDB" id="A0AAX3FKI2"/>
<organism evidence="1 2">
    <name type="scientific">Actinobacillus equuli</name>
    <dbReference type="NCBI Taxonomy" id="718"/>
    <lineage>
        <taxon>Bacteria</taxon>
        <taxon>Pseudomonadati</taxon>
        <taxon>Pseudomonadota</taxon>
        <taxon>Gammaproteobacteria</taxon>
        <taxon>Pasteurellales</taxon>
        <taxon>Pasteurellaceae</taxon>
        <taxon>Actinobacillus</taxon>
    </lineage>
</organism>
<dbReference type="Proteomes" id="UP000268529">
    <property type="component" value="Chromosome"/>
</dbReference>